<keyword evidence="1" id="KW-1133">Transmembrane helix</keyword>
<feature type="transmembrane region" description="Helical" evidence="1">
    <location>
        <begin position="437"/>
        <end position="459"/>
    </location>
</feature>
<feature type="transmembrane region" description="Helical" evidence="1">
    <location>
        <begin position="624"/>
        <end position="643"/>
    </location>
</feature>
<feature type="transmembrane region" description="Helical" evidence="1">
    <location>
        <begin position="586"/>
        <end position="604"/>
    </location>
</feature>
<dbReference type="NCBIfam" id="NF047321">
    <property type="entry name" value="SCO7613_CTERM"/>
    <property type="match status" value="1"/>
</dbReference>
<proteinExistence type="predicted"/>
<feature type="transmembrane region" description="Helical" evidence="1">
    <location>
        <begin position="168"/>
        <end position="187"/>
    </location>
</feature>
<feature type="transmembrane region" description="Helical" evidence="1">
    <location>
        <begin position="650"/>
        <end position="667"/>
    </location>
</feature>
<feature type="transmembrane region" description="Helical" evidence="1">
    <location>
        <begin position="321"/>
        <end position="341"/>
    </location>
</feature>
<feature type="transmembrane region" description="Helical" evidence="1">
    <location>
        <begin position="114"/>
        <end position="135"/>
    </location>
</feature>
<sequence length="711" mass="74895">MHCPRCSNGLTSAGHNGDLRCPSCGLQLSSAAQAELKYLSDLEQWIDTKRSWVLEHGADDAVVAADEARPEIAEPRPARPGITAAGFILGTGVFALVAAAIAFTAFAWDVLGAIGQLLVLLVAGVGALAGGYRLARRIPGTASALSVMGVLLLVVTSSFWISSDALSPWPRALSVVAAALLGLLWSYRQAQRQPAAAILTAVVFSHMALMALASAPILDADPAPDWSGWWVGGVCIAGAAAMTGLALNDQQRAWHRVPWQWFAVVSGFIGICVIAVTTAGKLDDAGTDSGFVALVAVTIALAGSLAYLVTDRVLRARWWSYPTGATVLLVVSSIGTFAAAHDPTNRLVLIPAAFLLTVVLVSAGAHLMTRAQWSEQELGKEPLVRFVSGSLIRLAAIAGAGALVLPFLASTAQPVINGEIFSDLPRPAVTAWIRDEYPWWTGLGVAVAAVAVCVVLHFVLVRLRPGKPTSLPAFTGFAVILLWSQQLLNDVNRYPADITVAEPAAVTALLVAGFGLLAVLAWMRSALWTLWFAGALAAEGGQLAWKWLNIDQWGLGPELHGLFIAVPLLLVGMLVVLLTHDHVVSTWSSVAPAITAALLFPVAWVLEDSLTRSAGAGQAPSTQALIRIVSFLILGLVLAIVGGRNHWAGVFWPGVVAVIVIAVAQIADVASLLPQWVSLAVVGVGLLVAGARWESVRLRGHRTRQWAGTLH</sequence>
<dbReference type="AlphaFoldDB" id="A0A6J6B5Y1"/>
<feature type="transmembrane region" description="Helical" evidence="1">
    <location>
        <begin position="500"/>
        <end position="523"/>
    </location>
</feature>
<organism evidence="2">
    <name type="scientific">freshwater metagenome</name>
    <dbReference type="NCBI Taxonomy" id="449393"/>
    <lineage>
        <taxon>unclassified sequences</taxon>
        <taxon>metagenomes</taxon>
        <taxon>ecological metagenomes</taxon>
    </lineage>
</organism>
<feature type="transmembrane region" description="Helical" evidence="1">
    <location>
        <begin position="229"/>
        <end position="247"/>
    </location>
</feature>
<accession>A0A6J6B5Y1</accession>
<feature type="transmembrane region" description="Helical" evidence="1">
    <location>
        <begin position="291"/>
        <end position="309"/>
    </location>
</feature>
<feature type="transmembrane region" description="Helical" evidence="1">
    <location>
        <begin position="347"/>
        <end position="369"/>
    </location>
</feature>
<name>A0A6J6B5Y1_9ZZZZ</name>
<gene>
    <name evidence="2" type="ORF">UFOPK1446_00024</name>
</gene>
<feature type="transmembrane region" description="Helical" evidence="1">
    <location>
        <begin position="673"/>
        <end position="693"/>
    </location>
</feature>
<feature type="transmembrane region" description="Helical" evidence="1">
    <location>
        <begin position="84"/>
        <end position="108"/>
    </location>
</feature>
<keyword evidence="1" id="KW-0812">Transmembrane</keyword>
<feature type="transmembrane region" description="Helical" evidence="1">
    <location>
        <begin position="390"/>
        <end position="409"/>
    </location>
</feature>
<feature type="transmembrane region" description="Helical" evidence="1">
    <location>
        <begin position="530"/>
        <end position="548"/>
    </location>
</feature>
<feature type="transmembrane region" description="Helical" evidence="1">
    <location>
        <begin position="194"/>
        <end position="217"/>
    </location>
</feature>
<dbReference type="EMBL" id="CAEZSO010000003">
    <property type="protein sequence ID" value="CAB4534275.1"/>
    <property type="molecule type" value="Genomic_DNA"/>
</dbReference>
<protein>
    <submittedName>
        <fullName evidence="2">Unannotated protein</fullName>
    </submittedName>
</protein>
<feature type="transmembrane region" description="Helical" evidence="1">
    <location>
        <begin position="142"/>
        <end position="162"/>
    </location>
</feature>
<feature type="transmembrane region" description="Helical" evidence="1">
    <location>
        <begin position="259"/>
        <end position="279"/>
    </location>
</feature>
<reference evidence="2" key="1">
    <citation type="submission" date="2020-05" db="EMBL/GenBank/DDBJ databases">
        <authorList>
            <person name="Chiriac C."/>
            <person name="Salcher M."/>
            <person name="Ghai R."/>
            <person name="Kavagutti S V."/>
        </authorList>
    </citation>
    <scope>NUCLEOTIDE SEQUENCE</scope>
</reference>
<dbReference type="InterPro" id="IPR058062">
    <property type="entry name" value="SCO7613_C"/>
</dbReference>
<feature type="transmembrane region" description="Helical" evidence="1">
    <location>
        <begin position="560"/>
        <end position="579"/>
    </location>
</feature>
<evidence type="ECO:0000313" key="2">
    <source>
        <dbReference type="EMBL" id="CAB4534275.1"/>
    </source>
</evidence>
<keyword evidence="1" id="KW-0472">Membrane</keyword>
<evidence type="ECO:0000256" key="1">
    <source>
        <dbReference type="SAM" id="Phobius"/>
    </source>
</evidence>
<feature type="transmembrane region" description="Helical" evidence="1">
    <location>
        <begin position="471"/>
        <end position="488"/>
    </location>
</feature>